<evidence type="ECO:0000256" key="1">
    <source>
        <dbReference type="SAM" id="MobiDB-lite"/>
    </source>
</evidence>
<gene>
    <name evidence="3" type="ORF">B0T45_22575</name>
</gene>
<name>A0A1W0CAL2_9NEIS</name>
<feature type="domain" description="DUF2345" evidence="2">
    <location>
        <begin position="2"/>
        <end position="35"/>
    </location>
</feature>
<dbReference type="AlphaFoldDB" id="A0A1W0CAL2"/>
<feature type="region of interest" description="Disordered" evidence="1">
    <location>
        <begin position="26"/>
        <end position="50"/>
    </location>
</feature>
<dbReference type="EMBL" id="MUKV01000056">
    <property type="protein sequence ID" value="OQS31761.1"/>
    <property type="molecule type" value="Genomic_DNA"/>
</dbReference>
<dbReference type="Pfam" id="PF10106">
    <property type="entry name" value="DUF2345"/>
    <property type="match status" value="1"/>
</dbReference>
<comment type="caution">
    <text evidence="3">The sequence shown here is derived from an EMBL/GenBank/DDBJ whole genome shotgun (WGS) entry which is preliminary data.</text>
</comment>
<proteinExistence type="predicted"/>
<dbReference type="RefSeq" id="WP_143330412.1">
    <property type="nucleotide sequence ID" value="NZ_MUKV01000056.1"/>
</dbReference>
<dbReference type="InterPro" id="IPR018769">
    <property type="entry name" value="VgrG2_DUF2345"/>
</dbReference>
<organism evidence="3 4">
    <name type="scientific">Chromobacterium haemolyticum</name>
    <dbReference type="NCBI Taxonomy" id="394935"/>
    <lineage>
        <taxon>Bacteria</taxon>
        <taxon>Pseudomonadati</taxon>
        <taxon>Pseudomonadota</taxon>
        <taxon>Betaproteobacteria</taxon>
        <taxon>Neisseriales</taxon>
        <taxon>Chromobacteriaceae</taxon>
        <taxon>Chromobacterium</taxon>
    </lineage>
</organism>
<evidence type="ECO:0000313" key="4">
    <source>
        <dbReference type="Proteomes" id="UP000192721"/>
    </source>
</evidence>
<evidence type="ECO:0000313" key="3">
    <source>
        <dbReference type="EMBL" id="OQS31761.1"/>
    </source>
</evidence>
<protein>
    <recommendedName>
        <fullName evidence="2">DUF2345 domain-containing protein</fullName>
    </recommendedName>
</protein>
<sequence>TSGGGYIRLKGGNIEVHCPGEVSVKGASHALSGPASTSLPTPSFKPPQPCNYQAADAAHAGAASAPYPD</sequence>
<evidence type="ECO:0000259" key="2">
    <source>
        <dbReference type="Pfam" id="PF10106"/>
    </source>
</evidence>
<feature type="non-terminal residue" evidence="3">
    <location>
        <position position="1"/>
    </location>
</feature>
<dbReference type="Proteomes" id="UP000192721">
    <property type="component" value="Unassembled WGS sequence"/>
</dbReference>
<accession>A0A1W0CAL2</accession>
<reference evidence="3 4" key="1">
    <citation type="submission" date="2017-02" db="EMBL/GenBank/DDBJ databases">
        <title>Chromobacterium haemolyticum H5244.</title>
        <authorList>
            <person name="Gulvik C.A."/>
        </authorList>
    </citation>
    <scope>NUCLEOTIDE SEQUENCE [LARGE SCALE GENOMIC DNA]</scope>
    <source>
        <strain evidence="3 4">H5244</strain>
    </source>
</reference>